<keyword evidence="4" id="KW-0812">Transmembrane</keyword>
<dbReference type="InterPro" id="IPR000727">
    <property type="entry name" value="T_SNARE_dom"/>
</dbReference>
<dbReference type="GO" id="GO:0048280">
    <property type="term" value="P:vesicle fusion with Golgi apparatus"/>
    <property type="evidence" value="ECO:0000318"/>
    <property type="project" value="GO_Central"/>
</dbReference>
<evidence type="ECO:0000256" key="10">
    <source>
        <dbReference type="ARBA" id="ARBA00046280"/>
    </source>
</evidence>
<dbReference type="GO" id="GO:0000149">
    <property type="term" value="F:SNARE binding"/>
    <property type="evidence" value="ECO:0000318"/>
    <property type="project" value="GO_Central"/>
</dbReference>
<proteinExistence type="inferred from homology"/>
<dbReference type="InterPro" id="IPR007705">
    <property type="entry name" value="Vesicle_trsprt_v-SNARE_N"/>
</dbReference>
<dbReference type="OMA" id="MEYEAND"/>
<evidence type="ECO:0000256" key="12">
    <source>
        <dbReference type="ARBA" id="ARBA00071612"/>
    </source>
</evidence>
<dbReference type="Proteomes" id="UP000001593">
    <property type="component" value="Unassembled WGS sequence"/>
</dbReference>
<evidence type="ECO:0000256" key="9">
    <source>
        <dbReference type="ARBA" id="ARBA00023136"/>
    </source>
</evidence>
<organism evidence="17 18">
    <name type="scientific">Nematostella vectensis</name>
    <name type="common">Starlet sea anemone</name>
    <dbReference type="NCBI Taxonomy" id="45351"/>
    <lineage>
        <taxon>Eukaryota</taxon>
        <taxon>Metazoa</taxon>
        <taxon>Cnidaria</taxon>
        <taxon>Anthozoa</taxon>
        <taxon>Hexacorallia</taxon>
        <taxon>Actiniaria</taxon>
        <taxon>Edwardsiidae</taxon>
        <taxon>Nematostella</taxon>
    </lineage>
</organism>
<evidence type="ECO:0000256" key="11">
    <source>
        <dbReference type="ARBA" id="ARBA00065755"/>
    </source>
</evidence>
<dbReference type="AlphaFoldDB" id="A7SUK0"/>
<keyword evidence="8 15" id="KW-0175">Coiled coil</keyword>
<sequence>MTELFSHYEQQFGNLSAEITAKICKIPNLHGEAKRNTVADVERSFEEANELLEQMDLEAREITGPEKSKLSNRLKTYKNEMKKFKDDLKKARIAFSDQEGRNELLDSEDAHNSEDQRTRLLDNTEKLDRSGRRLEEGYKMCVETEQIGVDILDNLYRDREVIDRSRERLRGTDQHLSKSSRVLSAMMRR</sequence>
<evidence type="ECO:0000256" key="8">
    <source>
        <dbReference type="ARBA" id="ARBA00023054"/>
    </source>
</evidence>
<dbReference type="GO" id="GO:0031201">
    <property type="term" value="C:SNARE complex"/>
    <property type="evidence" value="ECO:0000318"/>
    <property type="project" value="GO_Central"/>
</dbReference>
<gene>
    <name evidence="17" type="ORF">NEMVEDRAFT_v1g132347</name>
</gene>
<dbReference type="EMBL" id="DS469814">
    <property type="protein sequence ID" value="EDO32619.1"/>
    <property type="molecule type" value="Genomic_DNA"/>
</dbReference>
<evidence type="ECO:0000256" key="1">
    <source>
        <dbReference type="ARBA" id="ARBA00004194"/>
    </source>
</evidence>
<keyword evidence="3" id="KW-0813">Transport</keyword>
<dbReference type="Gene3D" id="1.20.58.400">
    <property type="entry name" value="t-snare proteins"/>
    <property type="match status" value="1"/>
</dbReference>
<evidence type="ECO:0000256" key="6">
    <source>
        <dbReference type="ARBA" id="ARBA00022989"/>
    </source>
</evidence>
<dbReference type="GO" id="GO:0005794">
    <property type="term" value="C:Golgi apparatus"/>
    <property type="evidence" value="ECO:0000318"/>
    <property type="project" value="GO_Central"/>
</dbReference>
<accession>A7SUK0</accession>
<dbReference type="CDD" id="cd15891">
    <property type="entry name" value="SNARE_Vti1a"/>
    <property type="match status" value="1"/>
</dbReference>
<dbReference type="eggNOG" id="KOG1666">
    <property type="taxonomic scope" value="Eukaryota"/>
</dbReference>
<dbReference type="SMART" id="SM00397">
    <property type="entry name" value="t_SNARE"/>
    <property type="match status" value="1"/>
</dbReference>
<keyword evidence="5" id="KW-0653">Protein transport</keyword>
<feature type="coiled-coil region" evidence="15">
    <location>
        <begin position="38"/>
        <end position="94"/>
    </location>
</feature>
<keyword evidence="18" id="KW-1185">Reference proteome</keyword>
<dbReference type="GO" id="GO:0005829">
    <property type="term" value="C:cytosol"/>
    <property type="evidence" value="ECO:0007669"/>
    <property type="project" value="GOC"/>
</dbReference>
<dbReference type="GO" id="GO:0012507">
    <property type="term" value="C:ER to Golgi transport vesicle membrane"/>
    <property type="evidence" value="ECO:0000318"/>
    <property type="project" value="GO_Central"/>
</dbReference>
<evidence type="ECO:0000256" key="14">
    <source>
        <dbReference type="ARBA" id="ARBA00082368"/>
    </source>
</evidence>
<dbReference type="GO" id="GO:0042147">
    <property type="term" value="P:retrograde transport, endosome to Golgi"/>
    <property type="evidence" value="ECO:0000318"/>
    <property type="project" value="GO_Central"/>
</dbReference>
<dbReference type="GO" id="GO:0005484">
    <property type="term" value="F:SNAP receptor activity"/>
    <property type="evidence" value="ECO:0000318"/>
    <property type="project" value="GO_Central"/>
</dbReference>
<dbReference type="KEGG" id="nve:5503767"/>
<dbReference type="SUPFAM" id="SSF47661">
    <property type="entry name" value="t-snare proteins"/>
    <property type="match status" value="1"/>
</dbReference>
<evidence type="ECO:0000256" key="3">
    <source>
        <dbReference type="ARBA" id="ARBA00022448"/>
    </source>
</evidence>
<name>A7SUK0_NEMVE</name>
<reference evidence="17 18" key="1">
    <citation type="journal article" date="2007" name="Science">
        <title>Sea anemone genome reveals ancestral eumetazoan gene repertoire and genomic organization.</title>
        <authorList>
            <person name="Putnam N.H."/>
            <person name="Srivastava M."/>
            <person name="Hellsten U."/>
            <person name="Dirks B."/>
            <person name="Chapman J."/>
            <person name="Salamov A."/>
            <person name="Terry A."/>
            <person name="Shapiro H."/>
            <person name="Lindquist E."/>
            <person name="Kapitonov V.V."/>
            <person name="Jurka J."/>
            <person name="Genikhovich G."/>
            <person name="Grigoriev I.V."/>
            <person name="Lucas S.M."/>
            <person name="Steele R.E."/>
            <person name="Finnerty J.R."/>
            <person name="Technau U."/>
            <person name="Martindale M.Q."/>
            <person name="Rokhsar D.S."/>
        </authorList>
    </citation>
    <scope>NUCLEOTIDE SEQUENCE [LARGE SCALE GENOMIC DNA]</scope>
    <source>
        <strain evidence="18">CH2 X CH6</strain>
    </source>
</reference>
<evidence type="ECO:0000256" key="2">
    <source>
        <dbReference type="ARBA" id="ARBA00006108"/>
    </source>
</evidence>
<dbReference type="GO" id="GO:0006896">
    <property type="term" value="P:Golgi to vacuole transport"/>
    <property type="evidence" value="ECO:0000318"/>
    <property type="project" value="GO_Central"/>
</dbReference>
<dbReference type="SUPFAM" id="SSF58038">
    <property type="entry name" value="SNARE fusion complex"/>
    <property type="match status" value="1"/>
</dbReference>
<dbReference type="PhylomeDB" id="A7SUK0"/>
<dbReference type="PANTHER" id="PTHR21230:SF26">
    <property type="entry name" value="VESICLE TRANSPORT THROUGH INTERACTION WITH T-SNARES HOMOLOG 1A"/>
    <property type="match status" value="1"/>
</dbReference>
<evidence type="ECO:0000256" key="15">
    <source>
        <dbReference type="SAM" id="Coils"/>
    </source>
</evidence>
<dbReference type="FunFam" id="1.20.5.110:FF:000078">
    <property type="entry name" value="Vesicle transport through interaction with t-SNAREs 1A"/>
    <property type="match status" value="1"/>
</dbReference>
<dbReference type="PANTHER" id="PTHR21230">
    <property type="entry name" value="VESICLE TRANSPORT V-SNARE PROTEIN VTI1-RELATED"/>
    <property type="match status" value="1"/>
</dbReference>
<comment type="subunit">
    <text evidence="11">Interacts with distinct SNARE complexes that contain either STX5 or STX6. Interacts with NAPA and, to a lesser extent, with NAPG. Identified in a complex containing STX6, STX12, VAMP4 and VTI1A.</text>
</comment>
<feature type="domain" description="T-SNARE coiled-coil homology" evidence="16">
    <location>
        <begin position="119"/>
        <end position="186"/>
    </location>
</feature>
<evidence type="ECO:0000256" key="5">
    <source>
        <dbReference type="ARBA" id="ARBA00022927"/>
    </source>
</evidence>
<dbReference type="FunFam" id="1.20.58.400:FF:000001">
    <property type="entry name" value="Vesicle transport through interaction with t-SNAREs homolog 1A"/>
    <property type="match status" value="1"/>
</dbReference>
<dbReference type="InterPro" id="IPR038407">
    <property type="entry name" value="v-SNARE_N_sf"/>
</dbReference>
<keyword evidence="9" id="KW-0472">Membrane</keyword>
<dbReference type="Pfam" id="PF05008">
    <property type="entry name" value="V-SNARE"/>
    <property type="match status" value="1"/>
</dbReference>
<dbReference type="HOGENOM" id="CLU_075474_1_0_1"/>
<comment type="subcellular location">
    <subcellularLocation>
        <location evidence="10">Endomembrane system</location>
        <topology evidence="10">Single-pass type IV membrane protein</topology>
    </subcellularLocation>
    <subcellularLocation>
        <location evidence="1">Golgi apparatus membrane</location>
        <topology evidence="1">Single-pass membrane protein</topology>
    </subcellularLocation>
</comment>
<evidence type="ECO:0000313" key="17">
    <source>
        <dbReference type="EMBL" id="EDO32619.1"/>
    </source>
</evidence>
<comment type="similarity">
    <text evidence="2">Belongs to the VTI1 family.</text>
</comment>
<dbReference type="STRING" id="45351.A7SUK0"/>
<dbReference type="Gene3D" id="1.20.5.110">
    <property type="match status" value="1"/>
</dbReference>
<dbReference type="InterPro" id="IPR010989">
    <property type="entry name" value="SNARE"/>
</dbReference>
<evidence type="ECO:0000313" key="18">
    <source>
        <dbReference type="Proteomes" id="UP000001593"/>
    </source>
</evidence>
<keyword evidence="7" id="KW-0333">Golgi apparatus</keyword>
<protein>
    <recommendedName>
        <fullName evidence="12">Vesicle transport through interaction with t-SNAREs homolog 1A</fullName>
    </recommendedName>
    <alternativeName>
        <fullName evidence="14">Vesicle transport v-SNARE protein Vti1-like 2</fullName>
    </alternativeName>
    <alternativeName>
        <fullName evidence="13">Vti1-rp2</fullName>
    </alternativeName>
</protein>
<dbReference type="InParanoid" id="A7SUK0"/>
<keyword evidence="6" id="KW-1133">Transmembrane helix</keyword>
<evidence type="ECO:0000259" key="16">
    <source>
        <dbReference type="SMART" id="SM00397"/>
    </source>
</evidence>
<dbReference type="GO" id="GO:0031902">
    <property type="term" value="C:late endosome membrane"/>
    <property type="evidence" value="ECO:0000318"/>
    <property type="project" value="GO_Central"/>
</dbReference>
<evidence type="ECO:0000256" key="13">
    <source>
        <dbReference type="ARBA" id="ARBA00081711"/>
    </source>
</evidence>
<dbReference type="GO" id="GO:0006891">
    <property type="term" value="P:intra-Golgi vesicle-mediated transport"/>
    <property type="evidence" value="ECO:0000318"/>
    <property type="project" value="GO_Central"/>
</dbReference>
<dbReference type="GO" id="GO:0006886">
    <property type="term" value="P:intracellular protein transport"/>
    <property type="evidence" value="ECO:0007669"/>
    <property type="project" value="InterPro"/>
</dbReference>
<dbReference type="GO" id="GO:0000139">
    <property type="term" value="C:Golgi membrane"/>
    <property type="evidence" value="ECO:0007669"/>
    <property type="project" value="UniProtKB-SubCell"/>
</dbReference>
<evidence type="ECO:0000256" key="7">
    <source>
        <dbReference type="ARBA" id="ARBA00023034"/>
    </source>
</evidence>
<evidence type="ECO:0000256" key="4">
    <source>
        <dbReference type="ARBA" id="ARBA00022692"/>
    </source>
</evidence>
<dbReference type="GO" id="GO:0005789">
    <property type="term" value="C:endoplasmic reticulum membrane"/>
    <property type="evidence" value="ECO:0000318"/>
    <property type="project" value="GO_Central"/>
</dbReference>
<dbReference type="Pfam" id="PF12352">
    <property type="entry name" value="V-SNARE_C"/>
    <property type="match status" value="1"/>
</dbReference>
<dbReference type="GO" id="GO:0016236">
    <property type="term" value="P:macroautophagy"/>
    <property type="evidence" value="ECO:0000318"/>
    <property type="project" value="GO_Central"/>
</dbReference>